<keyword evidence="1" id="KW-0472">Membrane</keyword>
<evidence type="ECO:0000313" key="3">
    <source>
        <dbReference type="Proteomes" id="UP000033531"/>
    </source>
</evidence>
<dbReference type="OrthoDB" id="2295024at2"/>
<reference evidence="2 3" key="1">
    <citation type="submission" date="2015-01" db="EMBL/GenBank/DDBJ databases">
        <title>Comparative genomics of the lactic acid bacteria isolated from the honey bee gut.</title>
        <authorList>
            <person name="Ellegaard K.M."/>
            <person name="Tamarit D."/>
            <person name="Javelind E."/>
            <person name="Olofsson T."/>
            <person name="Andersson S.G."/>
            <person name="Vasquez A."/>
        </authorList>
    </citation>
    <scope>NUCLEOTIDE SEQUENCE [LARGE SCALE GENOMIC DNA]</scope>
    <source>
        <strain evidence="2 3">Hma8</strain>
    </source>
</reference>
<feature type="transmembrane region" description="Helical" evidence="1">
    <location>
        <begin position="131"/>
        <end position="148"/>
    </location>
</feature>
<dbReference type="RefSeq" id="WP_046325696.1">
    <property type="nucleotide sequence ID" value="NZ_JBHTMT010000002.1"/>
</dbReference>
<comment type="caution">
    <text evidence="2">The sequence shown here is derived from an EMBL/GenBank/DDBJ whole genome shotgun (WGS) entry which is preliminary data.</text>
</comment>
<keyword evidence="1" id="KW-1133">Transmembrane helix</keyword>
<sequence>MHIKNKLVNWPKSMLPTKITQKLFSQFNQKIAQIPQLWERINSNNYSWNLSGLQQIQNLLQVCAKHNKHVAEQLKQLSTEVNEQLVSVFKNRTFLKILAQKMQLSPQTTKKIQTLLDKFTSSNSKISPGKLLIIVLFIAMGAQLPLIFEDSLNFKGIILAVSTILDYITTAIQLAQHFQKNKSKN</sequence>
<feature type="transmembrane region" description="Helical" evidence="1">
    <location>
        <begin position="154"/>
        <end position="175"/>
    </location>
</feature>
<proteinExistence type="predicted"/>
<dbReference type="EMBL" id="JXLI01000015">
    <property type="protein sequence ID" value="KJY55288.1"/>
    <property type="molecule type" value="Genomic_DNA"/>
</dbReference>
<evidence type="ECO:0000313" key="2">
    <source>
        <dbReference type="EMBL" id="KJY55288.1"/>
    </source>
</evidence>
<dbReference type="AlphaFoldDB" id="A0A0F4LAG9"/>
<organism evidence="2 3">
    <name type="scientific">Lactobacillus melliventris</name>
    <dbReference type="NCBI Taxonomy" id="1218507"/>
    <lineage>
        <taxon>Bacteria</taxon>
        <taxon>Bacillati</taxon>
        <taxon>Bacillota</taxon>
        <taxon>Bacilli</taxon>
        <taxon>Lactobacillales</taxon>
        <taxon>Lactobacillaceae</taxon>
        <taxon>Lactobacillus</taxon>
    </lineage>
</organism>
<protein>
    <submittedName>
        <fullName evidence="2">Uncharacterized protein</fullName>
    </submittedName>
</protein>
<evidence type="ECO:0000256" key="1">
    <source>
        <dbReference type="SAM" id="Phobius"/>
    </source>
</evidence>
<dbReference type="Proteomes" id="UP000033531">
    <property type="component" value="Unassembled WGS sequence"/>
</dbReference>
<keyword evidence="1" id="KW-0812">Transmembrane</keyword>
<accession>A0A0F4LAG9</accession>
<dbReference type="PATRIC" id="fig|1218507.3.peg.2006"/>
<dbReference type="HOGENOM" id="CLU_1459541_0_0_9"/>
<gene>
    <name evidence="2" type="ORF">JF74_17950</name>
</gene>
<name>A0A0F4LAG9_9LACO</name>